<dbReference type="SUPFAM" id="SSF52540">
    <property type="entry name" value="P-loop containing nucleoside triphosphate hydrolases"/>
    <property type="match status" value="1"/>
</dbReference>
<evidence type="ECO:0000313" key="1">
    <source>
        <dbReference type="EMBL" id="PPQ78695.1"/>
    </source>
</evidence>
<sequence>MFKSRKKCLAREHLYPKRPTWVLSNAGMRHSNSGTQIQMDVKLFESHFDIMLCTRKQRLGERQAALQKASDGLKLLKNLSEASPIPISPIFALVDGIVSATLAALSNEEDCVILAERSLRLIYALVNETAGQKIQLTQQIQYDLNLLSGTLSNVLQFVEQQQKRSFARRLWTAKSDGSAIIDLHGQIDRALEVFNNLQLKSHIAVQKKLEIIKLAIDDHHCYAEPHVAQSRAEGTASVSRDVAPVHKVPLLPPAPSIFFGRQEVVDELVKIVVSESEGGRSARVAVLGGGGIGKTSLTLVLLHNGQVEATFGARRFFARCDAVTSADGLLSVIAVAMGVSGGDLLSLIRQRLEDTSSPSLLVLDNFETPWEPPSLRESIEEVLNHLASISSLSLVITLRGLERPLGPKWTTPFLPPIKPLDPISARLTFLAISDSDDAGVIDLLQKLDYVPLAITLMANLAQFESTSSLLKRWENEHVSMLARGSANRLSSMEMSIQLSVDSPRVRENPEALPLLRLISLLPDGVEDDNHLEAIAASFQNPSRAAATLKQVSLAYSSDTRCLAVLAPIREFVAHSQDKPALEHRQSLVRYYLQLAAKASTLETGTDGEAIIRLLTGEVGNMQAVIAYALSDAEICSDVELFKKIINAAVETTDLYRYTGLGDIGPLEKAAKAAHDAGLPTLEALCILKQGELLYARSKREAAAAAFQRALDQYTTLEDQSGQSRCYLMLGMIENQAGSYKRAAEHVQLALDLAKKAKDSIAEADCLLRLAQSSAWTEEYDVARDQVKAALDTYSQADYDSSLEQLTSALTIYRAVGDPTGEANCLRILGRLCGLARYEFNQANDYLHDAVKLYQSVKWTYGLADSHQALGEVAILLHDDDIALAEFNEAMVHYEEVKHSGGQIFCHRALGDIALRRQDLDTFRTHILKAGGFSVHEADKARHQCDLARLLLALPTGPSEDDLAKAFDHCAAARAAFEKIPLEDGRRLQVVASIHLRRGQVEEARKLLQDAADLCISVRGFKEAGESYQQLSHLEREAGNTQVSKELLERAKEQFQLAHDSRKTEEVEELLKKF</sequence>
<protein>
    <recommendedName>
        <fullName evidence="3">TPR-like protein</fullName>
    </recommendedName>
</protein>
<evidence type="ECO:0000313" key="2">
    <source>
        <dbReference type="Proteomes" id="UP000283269"/>
    </source>
</evidence>
<dbReference type="Gene3D" id="3.40.50.300">
    <property type="entry name" value="P-loop containing nucleotide triphosphate hydrolases"/>
    <property type="match status" value="1"/>
</dbReference>
<dbReference type="InterPro" id="IPR019734">
    <property type="entry name" value="TPR_rpt"/>
</dbReference>
<proteinExistence type="predicted"/>
<dbReference type="PANTHER" id="PTHR10098">
    <property type="entry name" value="RAPSYN-RELATED"/>
    <property type="match status" value="1"/>
</dbReference>
<keyword evidence="2" id="KW-1185">Reference proteome</keyword>
<dbReference type="Proteomes" id="UP000283269">
    <property type="component" value="Unassembled WGS sequence"/>
</dbReference>
<gene>
    <name evidence="1" type="ORF">CVT25_010716</name>
</gene>
<dbReference type="SUPFAM" id="SSF48452">
    <property type="entry name" value="TPR-like"/>
    <property type="match status" value="2"/>
</dbReference>
<dbReference type="InterPro" id="IPR036537">
    <property type="entry name" value="Adaptor_Cbl_N_dom_sf"/>
</dbReference>
<dbReference type="GO" id="GO:0007166">
    <property type="term" value="P:cell surface receptor signaling pathway"/>
    <property type="evidence" value="ECO:0007669"/>
    <property type="project" value="InterPro"/>
</dbReference>
<reference evidence="1 2" key="1">
    <citation type="journal article" date="2018" name="Evol. Lett.">
        <title>Horizontal gene cluster transfer increased hallucinogenic mushroom diversity.</title>
        <authorList>
            <person name="Reynolds H.T."/>
            <person name="Vijayakumar V."/>
            <person name="Gluck-Thaler E."/>
            <person name="Korotkin H.B."/>
            <person name="Matheny P.B."/>
            <person name="Slot J.C."/>
        </authorList>
    </citation>
    <scope>NUCLEOTIDE SEQUENCE [LARGE SCALE GENOMIC DNA]</scope>
    <source>
        <strain evidence="1 2">2631</strain>
    </source>
</reference>
<dbReference type="CDD" id="cd21037">
    <property type="entry name" value="MLKL_NTD"/>
    <property type="match status" value="1"/>
</dbReference>
<dbReference type="InParanoid" id="A0A409WJL8"/>
<dbReference type="Gene3D" id="1.25.40.10">
    <property type="entry name" value="Tetratricopeptide repeat domain"/>
    <property type="match status" value="2"/>
</dbReference>
<dbReference type="SMART" id="SM00028">
    <property type="entry name" value="TPR"/>
    <property type="match status" value="3"/>
</dbReference>
<comment type="caution">
    <text evidence="1">The sequence shown here is derived from an EMBL/GenBank/DDBJ whole genome shotgun (WGS) entry which is preliminary data.</text>
</comment>
<accession>A0A409WJL8</accession>
<dbReference type="InterPro" id="IPR027417">
    <property type="entry name" value="P-loop_NTPase"/>
</dbReference>
<dbReference type="InterPro" id="IPR011990">
    <property type="entry name" value="TPR-like_helical_dom_sf"/>
</dbReference>
<name>A0A409WJL8_PSICY</name>
<dbReference type="EMBL" id="NHYD01003409">
    <property type="protein sequence ID" value="PPQ78695.1"/>
    <property type="molecule type" value="Genomic_DNA"/>
</dbReference>
<dbReference type="OrthoDB" id="3254135at2759"/>
<dbReference type="AlphaFoldDB" id="A0A409WJL8"/>
<dbReference type="STRING" id="93625.A0A409WJL8"/>
<dbReference type="Gene3D" id="1.20.930.20">
    <property type="entry name" value="Adaptor protein Cbl, N-terminal domain"/>
    <property type="match status" value="1"/>
</dbReference>
<organism evidence="1 2">
    <name type="scientific">Psilocybe cyanescens</name>
    <dbReference type="NCBI Taxonomy" id="93625"/>
    <lineage>
        <taxon>Eukaryota</taxon>
        <taxon>Fungi</taxon>
        <taxon>Dikarya</taxon>
        <taxon>Basidiomycota</taxon>
        <taxon>Agaricomycotina</taxon>
        <taxon>Agaricomycetes</taxon>
        <taxon>Agaricomycetidae</taxon>
        <taxon>Agaricales</taxon>
        <taxon>Agaricineae</taxon>
        <taxon>Strophariaceae</taxon>
        <taxon>Psilocybe</taxon>
    </lineage>
</organism>
<dbReference type="InterPro" id="IPR059179">
    <property type="entry name" value="MLKL-like_MCAfunc"/>
</dbReference>
<evidence type="ECO:0008006" key="3">
    <source>
        <dbReference type="Google" id="ProtNLM"/>
    </source>
</evidence>
<dbReference type="PANTHER" id="PTHR10098:SF108">
    <property type="entry name" value="TETRATRICOPEPTIDE REPEAT PROTEIN 28"/>
    <property type="match status" value="1"/>
</dbReference>